<dbReference type="Proteomes" id="UP001309876">
    <property type="component" value="Unassembled WGS sequence"/>
</dbReference>
<evidence type="ECO:0000256" key="9">
    <source>
        <dbReference type="ARBA" id="ARBA00018978"/>
    </source>
</evidence>
<dbReference type="FunFam" id="1.10.510.10:FF:000011">
    <property type="entry name" value="Non-specific serine/threonine protein kinase"/>
    <property type="match status" value="1"/>
</dbReference>
<feature type="compositionally biased region" description="Low complexity" evidence="26">
    <location>
        <begin position="1244"/>
        <end position="1260"/>
    </location>
</feature>
<feature type="binding site" evidence="25">
    <location>
        <position position="600"/>
    </location>
    <ligand>
        <name>ATP</name>
        <dbReference type="ChEBI" id="CHEBI:30616"/>
    </ligand>
</feature>
<name>A0AAN7SX64_9EURO</name>
<feature type="compositionally biased region" description="Pro residues" evidence="26">
    <location>
        <begin position="1385"/>
        <end position="1403"/>
    </location>
</feature>
<evidence type="ECO:0000256" key="6">
    <source>
        <dbReference type="ARBA" id="ARBA00011446"/>
    </source>
</evidence>
<evidence type="ECO:0000256" key="20">
    <source>
        <dbReference type="ARBA" id="ARBA00022927"/>
    </source>
</evidence>
<protein>
    <recommendedName>
        <fullName evidence="8">Class E vacuolar protein-sorting machinery protein HSE1</fullName>
        <ecNumber evidence="7">2.7.11.1</ecNumber>
    </recommendedName>
    <alternativeName>
        <fullName evidence="9">Class E vacuolar protein-sorting machinery protein hse1</fullName>
    </alternativeName>
</protein>
<evidence type="ECO:0000256" key="24">
    <source>
        <dbReference type="PROSITE-ProRule" id="PRU00192"/>
    </source>
</evidence>
<dbReference type="InterPro" id="IPR004152">
    <property type="entry name" value="GAT_dom"/>
</dbReference>
<feature type="compositionally biased region" description="Polar residues" evidence="26">
    <location>
        <begin position="14"/>
        <end position="24"/>
    </location>
</feature>
<dbReference type="GO" id="GO:0010008">
    <property type="term" value="C:endosome membrane"/>
    <property type="evidence" value="ECO:0007669"/>
    <property type="project" value="UniProtKB-SubCell"/>
</dbReference>
<feature type="compositionally biased region" description="Pro residues" evidence="26">
    <location>
        <begin position="1261"/>
        <end position="1274"/>
    </location>
</feature>
<comment type="subcellular location">
    <subcellularLocation>
        <location evidence="3">Cytoplasm</location>
    </subcellularLocation>
    <subcellularLocation>
        <location evidence="2">Endosome membrane</location>
        <topology evidence="2">Peripheral membrane protein</topology>
        <orientation evidence="2">Cytoplasmic side</orientation>
    </subcellularLocation>
</comment>
<dbReference type="Gene3D" id="1.25.40.90">
    <property type="match status" value="1"/>
</dbReference>
<comment type="similarity">
    <text evidence="4">Belongs to the protein kinase superfamily. STE Ser/Thr protein kinase family. STE20 subfamily.</text>
</comment>
<feature type="region of interest" description="Disordered" evidence="26">
    <location>
        <begin position="1205"/>
        <end position="1460"/>
    </location>
</feature>
<organism evidence="30 31">
    <name type="scientific">Lithohypha guttulata</name>
    <dbReference type="NCBI Taxonomy" id="1690604"/>
    <lineage>
        <taxon>Eukaryota</taxon>
        <taxon>Fungi</taxon>
        <taxon>Dikarya</taxon>
        <taxon>Ascomycota</taxon>
        <taxon>Pezizomycotina</taxon>
        <taxon>Eurotiomycetes</taxon>
        <taxon>Chaetothyriomycetidae</taxon>
        <taxon>Chaetothyriales</taxon>
        <taxon>Trichomeriaceae</taxon>
        <taxon>Lithohypha</taxon>
    </lineage>
</organism>
<dbReference type="PRINTS" id="PR01887">
    <property type="entry name" value="SPECTRNALPHA"/>
</dbReference>
<evidence type="ECO:0000256" key="4">
    <source>
        <dbReference type="ARBA" id="ARBA00008874"/>
    </source>
</evidence>
<feature type="compositionally biased region" description="Low complexity" evidence="26">
    <location>
        <begin position="1328"/>
        <end position="1343"/>
    </location>
</feature>
<dbReference type="GO" id="GO:0030447">
    <property type="term" value="P:filamentous growth"/>
    <property type="evidence" value="ECO:0007669"/>
    <property type="project" value="UniProtKB-ARBA"/>
</dbReference>
<evidence type="ECO:0000256" key="14">
    <source>
        <dbReference type="ARBA" id="ARBA00022527"/>
    </source>
</evidence>
<evidence type="ECO:0000256" key="3">
    <source>
        <dbReference type="ARBA" id="ARBA00004496"/>
    </source>
</evidence>
<evidence type="ECO:0000256" key="10">
    <source>
        <dbReference type="ARBA" id="ARBA00022443"/>
    </source>
</evidence>
<keyword evidence="20" id="KW-0653">Protein transport</keyword>
<dbReference type="PROSITE" id="PS00108">
    <property type="entry name" value="PROTEIN_KINASE_ST"/>
    <property type="match status" value="1"/>
</dbReference>
<dbReference type="PANTHER" id="PTHR45832:SF22">
    <property type="entry name" value="SERINE_THREONINE-PROTEIN KINASE SAMKA-RELATED"/>
    <property type="match status" value="1"/>
</dbReference>
<keyword evidence="15 30" id="KW-0808">Transferase</keyword>
<dbReference type="PROSITE" id="PS50002">
    <property type="entry name" value="SH3"/>
    <property type="match status" value="1"/>
</dbReference>
<evidence type="ECO:0000256" key="16">
    <source>
        <dbReference type="ARBA" id="ARBA00022741"/>
    </source>
</evidence>
<feature type="domain" description="SH3" evidence="27">
    <location>
        <begin position="1054"/>
        <end position="1113"/>
    </location>
</feature>
<dbReference type="SUPFAM" id="SSF56112">
    <property type="entry name" value="Protein kinase-like (PK-like)"/>
    <property type="match status" value="1"/>
</dbReference>
<dbReference type="InterPro" id="IPR036936">
    <property type="entry name" value="CRIB_dom_sf"/>
</dbReference>
<dbReference type="SMART" id="SM00285">
    <property type="entry name" value="PBD"/>
    <property type="match status" value="1"/>
</dbReference>
<feature type="domain" description="Protein kinase" evidence="28">
    <location>
        <begin position="571"/>
        <end position="825"/>
    </location>
</feature>
<feature type="compositionally biased region" description="Low complexity" evidence="26">
    <location>
        <begin position="34"/>
        <end position="47"/>
    </location>
</feature>
<evidence type="ECO:0000256" key="26">
    <source>
        <dbReference type="SAM" id="MobiDB-lite"/>
    </source>
</evidence>
<dbReference type="EC" id="2.7.11.1" evidence="7"/>
<evidence type="ECO:0000256" key="23">
    <source>
        <dbReference type="ARBA" id="ARBA00053561"/>
    </source>
</evidence>
<feature type="compositionally biased region" description="Low complexity" evidence="26">
    <location>
        <begin position="109"/>
        <end position="121"/>
    </location>
</feature>
<dbReference type="GO" id="GO:0015031">
    <property type="term" value="P:protein transport"/>
    <property type="evidence" value="ECO:0007669"/>
    <property type="project" value="UniProtKB-KW"/>
</dbReference>
<dbReference type="CDD" id="cd11805">
    <property type="entry name" value="SH3_GRB2_like_C"/>
    <property type="match status" value="1"/>
</dbReference>
<dbReference type="SMART" id="SM00326">
    <property type="entry name" value="SH3"/>
    <property type="match status" value="1"/>
</dbReference>
<feature type="region of interest" description="Disordered" evidence="26">
    <location>
        <begin position="1"/>
        <end position="63"/>
    </location>
</feature>
<evidence type="ECO:0000256" key="18">
    <source>
        <dbReference type="ARBA" id="ARBA00022777"/>
    </source>
</evidence>
<dbReference type="InterPro" id="IPR000095">
    <property type="entry name" value="CRIB_dom"/>
</dbReference>
<feature type="region of interest" description="Disordered" evidence="26">
    <location>
        <begin position="439"/>
        <end position="509"/>
    </location>
</feature>
<dbReference type="SUPFAM" id="SSF50044">
    <property type="entry name" value="SH3-domain"/>
    <property type="match status" value="1"/>
</dbReference>
<dbReference type="SMART" id="SM00288">
    <property type="entry name" value="VHS"/>
    <property type="match status" value="1"/>
</dbReference>
<evidence type="ECO:0000259" key="29">
    <source>
        <dbReference type="PROSITE" id="PS50179"/>
    </source>
</evidence>
<keyword evidence="12" id="KW-0963">Cytoplasm</keyword>
<dbReference type="GO" id="GO:0019236">
    <property type="term" value="P:response to pheromone"/>
    <property type="evidence" value="ECO:0007669"/>
    <property type="project" value="UniProtKB-KW"/>
</dbReference>
<dbReference type="InterPro" id="IPR008942">
    <property type="entry name" value="ENTH_VHS"/>
</dbReference>
<dbReference type="Gene3D" id="3.90.810.10">
    <property type="entry name" value="CRIB domain"/>
    <property type="match status" value="1"/>
</dbReference>
<dbReference type="Gene3D" id="3.30.200.20">
    <property type="entry name" value="Phosphorylase Kinase, domain 1"/>
    <property type="match status" value="1"/>
</dbReference>
<keyword evidence="18 30" id="KW-0418">Kinase</keyword>
<dbReference type="InterPro" id="IPR008271">
    <property type="entry name" value="Ser/Thr_kinase_AS"/>
</dbReference>
<evidence type="ECO:0000256" key="11">
    <source>
        <dbReference type="ARBA" id="ARBA00022448"/>
    </source>
</evidence>
<evidence type="ECO:0000256" key="21">
    <source>
        <dbReference type="ARBA" id="ARBA00047899"/>
    </source>
</evidence>
<dbReference type="GO" id="GO:0043130">
    <property type="term" value="F:ubiquitin binding"/>
    <property type="evidence" value="ECO:0007669"/>
    <property type="project" value="InterPro"/>
</dbReference>
<dbReference type="Pfam" id="PF00018">
    <property type="entry name" value="SH3_1"/>
    <property type="match status" value="1"/>
</dbReference>
<proteinExistence type="inferred from homology"/>
<dbReference type="GO" id="GO:0007034">
    <property type="term" value="P:vacuolar transport"/>
    <property type="evidence" value="ECO:0007669"/>
    <property type="project" value="UniProtKB-ARBA"/>
</dbReference>
<evidence type="ECO:0000256" key="2">
    <source>
        <dbReference type="ARBA" id="ARBA00004125"/>
    </source>
</evidence>
<comment type="subunit">
    <text evidence="6">Component of the ESCRT-0 complex composed of HSE1 and VPS27.</text>
</comment>
<feature type="compositionally biased region" description="Gly residues" evidence="26">
    <location>
        <begin position="1450"/>
        <end position="1460"/>
    </location>
</feature>
<dbReference type="GO" id="GO:0005524">
    <property type="term" value="F:ATP binding"/>
    <property type="evidence" value="ECO:0007669"/>
    <property type="project" value="UniProtKB-UniRule"/>
</dbReference>
<keyword evidence="10 24" id="KW-0728">SH3 domain</keyword>
<dbReference type="Pfam" id="PF03127">
    <property type="entry name" value="GAT"/>
    <property type="match status" value="1"/>
</dbReference>
<feature type="compositionally biased region" description="Low complexity" evidence="26">
    <location>
        <begin position="467"/>
        <end position="482"/>
    </location>
</feature>
<dbReference type="Pfam" id="PF00786">
    <property type="entry name" value="PBD"/>
    <property type="match status" value="1"/>
</dbReference>
<dbReference type="CDD" id="cd01093">
    <property type="entry name" value="CRIB_PAK_like"/>
    <property type="match status" value="1"/>
</dbReference>
<feature type="compositionally biased region" description="Polar residues" evidence="26">
    <location>
        <begin position="1009"/>
        <end position="1019"/>
    </location>
</feature>
<keyword evidence="11" id="KW-0813">Transport</keyword>
<dbReference type="PRINTS" id="PR00452">
    <property type="entry name" value="SH3DOMAIN"/>
</dbReference>
<dbReference type="Gene3D" id="1.20.5.1940">
    <property type="match status" value="1"/>
</dbReference>
<dbReference type="InterPro" id="IPR051931">
    <property type="entry name" value="PAK3-like"/>
</dbReference>
<dbReference type="Pfam" id="PF00069">
    <property type="entry name" value="Pkinase"/>
    <property type="match status" value="1"/>
</dbReference>
<feature type="compositionally biased region" description="Polar residues" evidence="26">
    <location>
        <begin position="1354"/>
        <end position="1384"/>
    </location>
</feature>
<evidence type="ECO:0000256" key="12">
    <source>
        <dbReference type="ARBA" id="ARBA00022490"/>
    </source>
</evidence>
<dbReference type="GO" id="GO:0035091">
    <property type="term" value="F:phosphatidylinositol binding"/>
    <property type="evidence" value="ECO:0007669"/>
    <property type="project" value="InterPro"/>
</dbReference>
<dbReference type="Pfam" id="PF00790">
    <property type="entry name" value="VHS"/>
    <property type="match status" value="1"/>
</dbReference>
<dbReference type="CDD" id="cd21386">
    <property type="entry name" value="GAT_Hse1"/>
    <property type="match status" value="1"/>
</dbReference>
<evidence type="ECO:0000256" key="19">
    <source>
        <dbReference type="ARBA" id="ARBA00022840"/>
    </source>
</evidence>
<evidence type="ECO:0000313" key="31">
    <source>
        <dbReference type="Proteomes" id="UP001309876"/>
    </source>
</evidence>
<evidence type="ECO:0000256" key="13">
    <source>
        <dbReference type="ARBA" id="ARBA00022507"/>
    </source>
</evidence>
<dbReference type="CDD" id="cd06614">
    <property type="entry name" value="STKc_PAK"/>
    <property type="match status" value="1"/>
</dbReference>
<evidence type="ECO:0000256" key="25">
    <source>
        <dbReference type="PROSITE-ProRule" id="PRU10141"/>
    </source>
</evidence>
<dbReference type="PANTHER" id="PTHR45832">
    <property type="entry name" value="SERINE/THREONINE-PROTEIN KINASE SAMKA-RELATED-RELATED"/>
    <property type="match status" value="1"/>
</dbReference>
<evidence type="ECO:0000256" key="8">
    <source>
        <dbReference type="ARBA" id="ARBA00017923"/>
    </source>
</evidence>
<feature type="compositionally biased region" description="Low complexity" evidence="26">
    <location>
        <begin position="1434"/>
        <end position="1444"/>
    </location>
</feature>
<evidence type="ECO:0000256" key="22">
    <source>
        <dbReference type="ARBA" id="ARBA00048679"/>
    </source>
</evidence>
<keyword evidence="13" id="KW-0589">Pheromone response</keyword>
<gene>
    <name evidence="30" type="primary">STE20</name>
    <name evidence="30" type="ORF">LTR05_006261</name>
</gene>
<dbReference type="GO" id="GO:0016192">
    <property type="term" value="P:vesicle-mediated transport"/>
    <property type="evidence" value="ECO:0007669"/>
    <property type="project" value="UniProtKB-ARBA"/>
</dbReference>
<evidence type="ECO:0000259" key="27">
    <source>
        <dbReference type="PROSITE" id="PS50002"/>
    </source>
</evidence>
<dbReference type="GO" id="GO:0004674">
    <property type="term" value="F:protein serine/threonine kinase activity"/>
    <property type="evidence" value="ECO:0007669"/>
    <property type="project" value="UniProtKB-KW"/>
</dbReference>
<evidence type="ECO:0000313" key="30">
    <source>
        <dbReference type="EMBL" id="KAK5083756.1"/>
    </source>
</evidence>
<dbReference type="InterPro" id="IPR001452">
    <property type="entry name" value="SH3_domain"/>
</dbReference>
<reference evidence="30 31" key="1">
    <citation type="submission" date="2023-08" db="EMBL/GenBank/DDBJ databases">
        <title>Black Yeasts Isolated from many extreme environments.</title>
        <authorList>
            <person name="Coleine C."/>
            <person name="Stajich J.E."/>
            <person name="Selbmann L."/>
        </authorList>
    </citation>
    <scope>NUCLEOTIDE SEQUENCE [LARGE SCALE GENOMIC DNA]</scope>
    <source>
        <strain evidence="30 31">CCFEE 5910</strain>
    </source>
</reference>
<dbReference type="InterPro" id="IPR002014">
    <property type="entry name" value="VHS_dom"/>
</dbReference>
<sequence>MNAGGSKQKRSALTKKSSLRTQEQALLPRALTRSPSAPYSSSSSKSSARAHHQRNFSTTTPYISSQSSLAYSVNSKYSPIVNTNDFFPPTADAFQFSFDLSTPSTMDEQTQPLSQQRSLPQPARPYPPQHTVTSPDLRFPDFRMSGSNDMAAPNGHATPVEITPPRSEIGEMTMKRASGDMAAQMKPLRAHRKKSGFSSFMNSMLGSPRQIKISAPQDPTHITHVCFNEETGQFTGLPKSWETMLSDNGVTEAEQKQNPQMMYNIMKTYETNMGGHDDTAYHKFDHAKIGDSPSSDNSALHKSPASGLGINAGLANSVSPNSVISPPSSPRFPQNHEGSFENPRAAPPIPSGTRPVTAPSPPMPHSRGPTPAYIHNRAAPKAPTHPQNYSPMRLPPPAPKELPIRINNDTLPPPPRMPEMVQKSPGAGEIPSAIWNQNRSRSNSAATQPKVQHAPPPLPQPVNNATQYQMQQEKAMAMAQQAIVEKQLDRSRSQSQRGPAVPPKPVGASPVIAQKEYAVPDQHNGQISAQVAHVGPSPGPRPRKQRQPSNGIEIAARLRAICSPGDPTTKYGDLQKIGQGASGGVYTALETGTKKCVAIKQMNLEQQPKKDLIINEIIVMRESKHQNIVNFMDSFLHEGDLWVVMEYMQGGSLTDVVTFNIMSEAQIAAVCREVLYGLQHLHSRNVIHRDIKSDNVLLSEKGDIKLTDFGFCAQINDSHNKRTTMVGTPYWMAPEVVTRKEYGRKVDIWSLGIMAIEMIEGEPPYLTESPLRALYLIAKFGTPKIKDEHALSPVFRDFLYFALKVEPEKRASAHDLLTRSQSSTLRMFRAQQNAFDDVVAKATDENLTSENWEYILDVCDKVNGSDAGGKDAVAAMIKRLAHRNANVQLYTLELANALSQNCGIKIHRELSSKSFTDALLRLAGDRTTHQAVKSKILQCMEDWSKMFGTNPELGIMEGAYQKLKSQNPNIQPPQAPTKRQITEFDRQKEEEELQMALTLSIQDKGRTPTMPTQNQSQSPAVELGVSSPQGQTQQQQQQQQQQQPTSVPTGTTAATVSRVRALFDFVPSEPGELQFRKGDVIAVIESVYKDWWKGSLRGQTGIFPLNYVEKLQDPTQEDLQREAEMEAEVFSQIKNVEKLLALLSTSTGDMGARENEEITGLYHDTVAIRPKLIELIGKYTQKKDDLQQLNEKFIKARRDYESLLESSMAQSAQQYGRPPATYPGYGPPPQSYGPQRFYTPDGQPPNAAIPQYPPAQAQPGFQPPYPVSSPPPQSHTPAQPQLYGAPPSGPPGPQRRPSQPSGFGPPQEMGTSVYDTPVDGNRNSYHFPQQPQAQQYPNAPLQQTQSHDKPGDNYSPSVYSHNDNAPDGHSNQVYPPPQGHNQYPPSQPGQAPPLAPNNAPPQPSGTGYGPSAPPSIDRPGSAQLPYHGGPPPQQQYQAYQPYVPTTVQQAGGGDPGSYYR</sequence>
<feature type="compositionally biased region" description="Low complexity" evidence="26">
    <location>
        <begin position="1215"/>
        <end position="1224"/>
    </location>
</feature>
<dbReference type="SUPFAM" id="SSF48464">
    <property type="entry name" value="ENTH/VHS domain"/>
    <property type="match status" value="1"/>
</dbReference>
<keyword evidence="19 25" id="KW-0067">ATP-binding</keyword>
<evidence type="ECO:0000256" key="1">
    <source>
        <dbReference type="ARBA" id="ARBA00002654"/>
    </source>
</evidence>
<keyword evidence="14" id="KW-0723">Serine/threonine-protein kinase</keyword>
<dbReference type="FunFam" id="3.30.200.20:FF:000385">
    <property type="entry name" value="Non-specific serine/threonine protein kinase"/>
    <property type="match status" value="1"/>
</dbReference>
<keyword evidence="16 25" id="KW-0547">Nucleotide-binding</keyword>
<dbReference type="PROSITE" id="PS50179">
    <property type="entry name" value="VHS"/>
    <property type="match status" value="1"/>
</dbReference>
<dbReference type="InterPro" id="IPR000719">
    <property type="entry name" value="Prot_kinase_dom"/>
</dbReference>
<feature type="region of interest" description="Disordered" evidence="26">
    <location>
        <begin position="102"/>
        <end position="136"/>
    </location>
</feature>
<dbReference type="PROSITE" id="PS00107">
    <property type="entry name" value="PROTEIN_KINASE_ATP"/>
    <property type="match status" value="1"/>
</dbReference>
<feature type="compositionally biased region" description="Polar residues" evidence="26">
    <location>
        <begin position="1205"/>
        <end position="1214"/>
    </location>
</feature>
<keyword evidence="17" id="KW-0967">Endosome</keyword>
<comment type="similarity">
    <text evidence="5">Belongs to the STAM family.</text>
</comment>
<dbReference type="CDD" id="cd16978">
    <property type="entry name" value="VHS_HSE1"/>
    <property type="match status" value="1"/>
</dbReference>
<dbReference type="InterPro" id="IPR011009">
    <property type="entry name" value="Kinase-like_dom_sf"/>
</dbReference>
<comment type="catalytic activity">
    <reaction evidence="22">
        <text>L-seryl-[protein] + ATP = O-phospho-L-seryl-[protein] + ADP + H(+)</text>
        <dbReference type="Rhea" id="RHEA:17989"/>
        <dbReference type="Rhea" id="RHEA-COMP:9863"/>
        <dbReference type="Rhea" id="RHEA-COMP:11604"/>
        <dbReference type="ChEBI" id="CHEBI:15378"/>
        <dbReference type="ChEBI" id="CHEBI:29999"/>
        <dbReference type="ChEBI" id="CHEBI:30616"/>
        <dbReference type="ChEBI" id="CHEBI:83421"/>
        <dbReference type="ChEBI" id="CHEBI:456216"/>
        <dbReference type="EC" id="2.7.11.1"/>
    </reaction>
</comment>
<dbReference type="InterPro" id="IPR036028">
    <property type="entry name" value="SH3-like_dom_sf"/>
</dbReference>
<feature type="compositionally biased region" description="Low complexity" evidence="26">
    <location>
        <begin position="1024"/>
        <end position="1052"/>
    </location>
</feature>
<feature type="region of interest" description="Disordered" evidence="26">
    <location>
        <begin position="1001"/>
        <end position="1052"/>
    </location>
</feature>
<dbReference type="FunFam" id="2.30.30.40:FF:000072">
    <property type="entry name" value="Unconventional Myosin IB"/>
    <property type="match status" value="1"/>
</dbReference>
<dbReference type="Gene3D" id="1.10.510.10">
    <property type="entry name" value="Transferase(Phosphotransferase) domain 1"/>
    <property type="match status" value="1"/>
</dbReference>
<feature type="domain" description="VHS" evidence="29">
    <location>
        <begin position="842"/>
        <end position="971"/>
    </location>
</feature>
<evidence type="ECO:0000256" key="5">
    <source>
        <dbReference type="ARBA" id="ARBA00009666"/>
    </source>
</evidence>
<evidence type="ECO:0000259" key="28">
    <source>
        <dbReference type="PROSITE" id="PS50011"/>
    </source>
</evidence>
<feature type="compositionally biased region" description="Polar residues" evidence="26">
    <location>
        <begin position="439"/>
        <end position="450"/>
    </location>
</feature>
<evidence type="ECO:0000256" key="15">
    <source>
        <dbReference type="ARBA" id="ARBA00022679"/>
    </source>
</evidence>
<comment type="caution">
    <text evidence="30">The sequence shown here is derived from an EMBL/GenBank/DDBJ whole genome shotgun (WGS) entry which is preliminary data.</text>
</comment>
<dbReference type="InterPro" id="IPR017441">
    <property type="entry name" value="Protein_kinase_ATP_BS"/>
</dbReference>
<evidence type="ECO:0000256" key="7">
    <source>
        <dbReference type="ARBA" id="ARBA00012513"/>
    </source>
</evidence>
<dbReference type="InterPro" id="IPR033923">
    <property type="entry name" value="PAK_BD"/>
</dbReference>
<dbReference type="SMART" id="SM00220">
    <property type="entry name" value="S_TKc"/>
    <property type="match status" value="1"/>
</dbReference>
<feature type="region of interest" description="Disordered" evidence="26">
    <location>
        <begin position="319"/>
        <end position="369"/>
    </location>
</feature>
<dbReference type="PROSITE" id="PS50011">
    <property type="entry name" value="PROTEIN_KINASE_DOM"/>
    <property type="match status" value="1"/>
</dbReference>
<accession>A0AAN7SX64</accession>
<comment type="function">
    <text evidence="1">Component of the ESCRT-0 complex which is the sorting receptor for ubiquitinated cargo proteins at the multivesicular body (MVB).</text>
</comment>
<evidence type="ECO:0000256" key="17">
    <source>
        <dbReference type="ARBA" id="ARBA00022753"/>
    </source>
</evidence>
<keyword evidence="31" id="KW-1185">Reference proteome</keyword>
<dbReference type="Gene3D" id="2.30.30.40">
    <property type="entry name" value="SH3 Domains"/>
    <property type="match status" value="1"/>
</dbReference>
<comment type="catalytic activity">
    <reaction evidence="21">
        <text>L-threonyl-[protein] + ATP = O-phospho-L-threonyl-[protein] + ADP + H(+)</text>
        <dbReference type="Rhea" id="RHEA:46608"/>
        <dbReference type="Rhea" id="RHEA-COMP:11060"/>
        <dbReference type="Rhea" id="RHEA-COMP:11605"/>
        <dbReference type="ChEBI" id="CHEBI:15378"/>
        <dbReference type="ChEBI" id="CHEBI:30013"/>
        <dbReference type="ChEBI" id="CHEBI:30616"/>
        <dbReference type="ChEBI" id="CHEBI:61977"/>
        <dbReference type="ChEBI" id="CHEBI:456216"/>
        <dbReference type="EC" id="2.7.11.1"/>
    </reaction>
</comment>
<comment type="function">
    <text evidence="23">MAP4K component of the MAPK pathway required for the mating pheromone response and the regulation of cell polarity and cell cycle.</text>
</comment>
<dbReference type="EMBL" id="JAVRRJ010000006">
    <property type="protein sequence ID" value="KAK5083756.1"/>
    <property type="molecule type" value="Genomic_DNA"/>
</dbReference>